<proteinExistence type="predicted"/>
<protein>
    <submittedName>
        <fullName evidence="2">Uncharacterized protein</fullName>
    </submittedName>
</protein>
<sequence>MINRRVSANTCLIVLISDCNDLAKTFNSGVSFKGVSEVRISDVLASKAARSVLYLTSLKVANFALAWVLFPLASLASILALSLRVFLYRLIIPYRKRLSMAWALVLLVSSFWFRRSSLTSLLVSILVLIFSFFNSDRKLRKLPKIA</sequence>
<comment type="caution">
    <text evidence="2">The sequence shown here is derived from an EMBL/GenBank/DDBJ whole genome shotgun (WGS) entry which is preliminary data.</text>
</comment>
<dbReference type="EMBL" id="MNZO01000042">
    <property type="protein sequence ID" value="OIP86756.1"/>
    <property type="molecule type" value="Genomic_DNA"/>
</dbReference>
<name>A0A1J5HPU7_9BACT</name>
<accession>A0A1J5HPU7</accession>
<feature type="transmembrane region" description="Helical" evidence="1">
    <location>
        <begin position="119"/>
        <end position="135"/>
    </location>
</feature>
<evidence type="ECO:0000313" key="3">
    <source>
        <dbReference type="Proteomes" id="UP000182344"/>
    </source>
</evidence>
<gene>
    <name evidence="2" type="ORF">AUK05_02900</name>
</gene>
<reference evidence="2 3" key="1">
    <citation type="journal article" date="2016" name="Environ. Microbiol.">
        <title>Genomic resolution of a cold subsurface aquifer community provides metabolic insights for novel microbes adapted to high CO concentrations.</title>
        <authorList>
            <person name="Probst A.J."/>
            <person name="Castelle C.J."/>
            <person name="Singh A."/>
            <person name="Brown C.T."/>
            <person name="Anantharaman K."/>
            <person name="Sharon I."/>
            <person name="Hug L.A."/>
            <person name="Burstein D."/>
            <person name="Emerson J.B."/>
            <person name="Thomas B.C."/>
            <person name="Banfield J.F."/>
        </authorList>
    </citation>
    <scope>NUCLEOTIDE SEQUENCE [LARGE SCALE GENOMIC DNA]</scope>
    <source>
        <strain evidence="2">CG2_30_35_20</strain>
    </source>
</reference>
<keyword evidence="1" id="KW-0812">Transmembrane</keyword>
<keyword evidence="1" id="KW-0472">Membrane</keyword>
<dbReference type="Proteomes" id="UP000182344">
    <property type="component" value="Unassembled WGS sequence"/>
</dbReference>
<evidence type="ECO:0000256" key="1">
    <source>
        <dbReference type="SAM" id="Phobius"/>
    </source>
</evidence>
<keyword evidence="1" id="KW-1133">Transmembrane helix</keyword>
<dbReference type="AlphaFoldDB" id="A0A1J5HPU7"/>
<feature type="transmembrane region" description="Helical" evidence="1">
    <location>
        <begin position="64"/>
        <end position="86"/>
    </location>
</feature>
<evidence type="ECO:0000313" key="2">
    <source>
        <dbReference type="EMBL" id="OIP86756.1"/>
    </source>
</evidence>
<organism evidence="2 3">
    <name type="scientific">Candidatus Shapirobacteria bacterium CG2_30_35_20</name>
    <dbReference type="NCBI Taxonomy" id="1805376"/>
    <lineage>
        <taxon>Bacteria</taxon>
        <taxon>Candidatus Shapironibacteriota</taxon>
    </lineage>
</organism>